<organism evidence="2 3">
    <name type="scientific">Oceanobacillus luteolus</name>
    <dbReference type="NCBI Taxonomy" id="1274358"/>
    <lineage>
        <taxon>Bacteria</taxon>
        <taxon>Bacillati</taxon>
        <taxon>Bacillota</taxon>
        <taxon>Bacilli</taxon>
        <taxon>Bacillales</taxon>
        <taxon>Bacillaceae</taxon>
        <taxon>Oceanobacillus</taxon>
    </lineage>
</organism>
<gene>
    <name evidence="2" type="ORF">ACFSBH_12690</name>
</gene>
<name>A0ABW4HSG5_9BACI</name>
<evidence type="ECO:0000313" key="3">
    <source>
        <dbReference type="Proteomes" id="UP001597221"/>
    </source>
</evidence>
<evidence type="ECO:0000313" key="2">
    <source>
        <dbReference type="EMBL" id="MFD1608486.1"/>
    </source>
</evidence>
<proteinExistence type="predicted"/>
<dbReference type="Proteomes" id="UP001597221">
    <property type="component" value="Unassembled WGS sequence"/>
</dbReference>
<sequence>MCHYHLHIEGKGYKHRDKDFKELLKKTGSPRYCKPLPSEINSYKYIYKCGKCGNEYKRKRKVDTKKYVCGKCKGKLTAI</sequence>
<evidence type="ECO:0000259" key="1">
    <source>
        <dbReference type="SMART" id="SM00731"/>
    </source>
</evidence>
<reference evidence="3" key="1">
    <citation type="journal article" date="2019" name="Int. J. Syst. Evol. Microbiol.">
        <title>The Global Catalogue of Microorganisms (GCM) 10K type strain sequencing project: providing services to taxonomists for standard genome sequencing and annotation.</title>
        <authorList>
            <consortium name="The Broad Institute Genomics Platform"/>
            <consortium name="The Broad Institute Genome Sequencing Center for Infectious Disease"/>
            <person name="Wu L."/>
            <person name="Ma J."/>
        </authorList>
    </citation>
    <scope>NUCLEOTIDE SEQUENCE [LARGE SCALE GENOMIC DNA]</scope>
    <source>
        <strain evidence="3">CGMCC 1.12376</strain>
    </source>
</reference>
<dbReference type="RefSeq" id="WP_379597829.1">
    <property type="nucleotide sequence ID" value="NZ_JAMBON010000067.1"/>
</dbReference>
<dbReference type="EMBL" id="JBHUDE010000102">
    <property type="protein sequence ID" value="MFD1608486.1"/>
    <property type="molecule type" value="Genomic_DNA"/>
</dbReference>
<feature type="domain" description="SprT-like" evidence="1">
    <location>
        <begin position="1"/>
        <end position="79"/>
    </location>
</feature>
<dbReference type="InterPro" id="IPR006640">
    <property type="entry name" value="SprT-like_domain"/>
</dbReference>
<dbReference type="SMART" id="SM00731">
    <property type="entry name" value="SprT"/>
    <property type="match status" value="1"/>
</dbReference>
<protein>
    <submittedName>
        <fullName evidence="2">Zinc ribbon domain-containing protein</fullName>
    </submittedName>
</protein>
<accession>A0ABW4HSG5</accession>
<comment type="caution">
    <text evidence="2">The sequence shown here is derived from an EMBL/GenBank/DDBJ whole genome shotgun (WGS) entry which is preliminary data.</text>
</comment>
<keyword evidence="3" id="KW-1185">Reference proteome</keyword>
<dbReference type="InterPro" id="IPR035240">
    <property type="entry name" value="SprT_Zn_ribbon"/>
</dbReference>
<dbReference type="Pfam" id="PF17283">
    <property type="entry name" value="Zn_ribbon_SprT"/>
    <property type="match status" value="1"/>
</dbReference>